<dbReference type="FunFam" id="3.30.530.20:FF:000007">
    <property type="entry name" value="Major pollen allergen Bet v 1-A"/>
    <property type="match status" value="1"/>
</dbReference>
<dbReference type="OrthoDB" id="1858506at2759"/>
<organism evidence="4">
    <name type="scientific">Salvia splendens</name>
    <name type="common">Scarlet sage</name>
    <dbReference type="NCBI Taxonomy" id="180675"/>
    <lineage>
        <taxon>Eukaryota</taxon>
        <taxon>Viridiplantae</taxon>
        <taxon>Streptophyta</taxon>
        <taxon>Embryophyta</taxon>
        <taxon>Tracheophyta</taxon>
        <taxon>Spermatophyta</taxon>
        <taxon>Magnoliopsida</taxon>
        <taxon>eudicotyledons</taxon>
        <taxon>Gunneridae</taxon>
        <taxon>Pentapetalae</taxon>
        <taxon>asterids</taxon>
        <taxon>lamiids</taxon>
        <taxon>Lamiales</taxon>
        <taxon>Lamiaceae</taxon>
        <taxon>Nepetoideae</taxon>
        <taxon>Mentheae</taxon>
        <taxon>Salviinae</taxon>
        <taxon>Salvia</taxon>
        <taxon>Salvia subgen. Calosphace</taxon>
        <taxon>core Calosphace</taxon>
    </lineage>
</organism>
<reference evidence="4" key="2">
    <citation type="submission" date="2020-08" db="EMBL/GenBank/DDBJ databases">
        <title>Plant Genome Project.</title>
        <authorList>
            <person name="Zhang R.-G."/>
        </authorList>
    </citation>
    <scope>NUCLEOTIDE SEQUENCE</scope>
    <source>
        <strain evidence="4">Huo1</strain>
        <tissue evidence="4">Leaf</tissue>
    </source>
</reference>
<evidence type="ECO:0000256" key="2">
    <source>
        <dbReference type="RuleBase" id="RU000409"/>
    </source>
</evidence>
<dbReference type="GO" id="GO:0009738">
    <property type="term" value="P:abscisic acid-activated signaling pathway"/>
    <property type="evidence" value="ECO:0007669"/>
    <property type="project" value="InterPro"/>
</dbReference>
<dbReference type="GO" id="GO:0005634">
    <property type="term" value="C:nucleus"/>
    <property type="evidence" value="ECO:0007669"/>
    <property type="project" value="TreeGrafter"/>
</dbReference>
<dbReference type="GO" id="GO:0010427">
    <property type="term" value="F:abscisic acid binding"/>
    <property type="evidence" value="ECO:0007669"/>
    <property type="project" value="InterPro"/>
</dbReference>
<accession>A0A8X8YED0</accession>
<dbReference type="InterPro" id="IPR050279">
    <property type="entry name" value="Plant_def-hormone_signal"/>
</dbReference>
<dbReference type="InterPro" id="IPR024949">
    <property type="entry name" value="Bet_v_I_allergen"/>
</dbReference>
<dbReference type="Pfam" id="PF00407">
    <property type="entry name" value="Bet_v_1"/>
    <property type="match status" value="1"/>
</dbReference>
<reference evidence="4" key="1">
    <citation type="submission" date="2018-01" db="EMBL/GenBank/DDBJ databases">
        <authorList>
            <person name="Mao J.F."/>
        </authorList>
    </citation>
    <scope>NUCLEOTIDE SEQUENCE</scope>
    <source>
        <strain evidence="4">Huo1</strain>
        <tissue evidence="4">Leaf</tissue>
    </source>
</reference>
<dbReference type="GO" id="GO:0038023">
    <property type="term" value="F:signaling receptor activity"/>
    <property type="evidence" value="ECO:0007669"/>
    <property type="project" value="InterPro"/>
</dbReference>
<evidence type="ECO:0000313" key="4">
    <source>
        <dbReference type="EMBL" id="KAG6431430.1"/>
    </source>
</evidence>
<protein>
    <recommendedName>
        <fullName evidence="3">Bet v I/Major latex protein domain-containing protein</fullName>
    </recommendedName>
</protein>
<dbReference type="PRINTS" id="PR00634">
    <property type="entry name" value="BETALLERGEN"/>
</dbReference>
<comment type="similarity">
    <text evidence="1 2">Belongs to the BetVI family.</text>
</comment>
<dbReference type="CDD" id="cd07816">
    <property type="entry name" value="Bet_v1-like"/>
    <property type="match status" value="1"/>
</dbReference>
<gene>
    <name evidence="4" type="ORF">SASPL_109509</name>
</gene>
<comment type="caution">
    <text evidence="4">The sequence shown here is derived from an EMBL/GenBank/DDBJ whole genome shotgun (WGS) entry which is preliminary data.</text>
</comment>
<sequence length="162" mass="17880">MGSVIVDVLQISSSIPPARLFKSFILDSDNLMPKVLPGFFKSFETVQGDSGAGTVKLITWAEGGQIKSAKHRTDEIDEANRVFKYTLIEGGALEDDFELVSYDMKVEDGPDGGCVYKVTSKYHTKGDNQNVIQEKIKQGHEGAKAFFHAVEAYLQANPNEYN</sequence>
<dbReference type="PROSITE" id="PS00451">
    <property type="entry name" value="PATHOGENESIS_BETVI"/>
    <property type="match status" value="1"/>
</dbReference>
<dbReference type="GO" id="GO:0005737">
    <property type="term" value="C:cytoplasm"/>
    <property type="evidence" value="ECO:0007669"/>
    <property type="project" value="TreeGrafter"/>
</dbReference>
<evidence type="ECO:0000256" key="1">
    <source>
        <dbReference type="ARBA" id="ARBA00009744"/>
    </source>
</evidence>
<keyword evidence="2" id="KW-0568">Pathogenesis-related protein</keyword>
<dbReference type="GO" id="GO:0006952">
    <property type="term" value="P:defense response"/>
    <property type="evidence" value="ECO:0007669"/>
    <property type="project" value="UniProtKB-KW"/>
</dbReference>
<dbReference type="PANTHER" id="PTHR31213:SF55">
    <property type="entry name" value="STRESS-INDUCED PROTEIN SAM22"/>
    <property type="match status" value="1"/>
</dbReference>
<dbReference type="EMBL" id="PNBA02000003">
    <property type="protein sequence ID" value="KAG6431430.1"/>
    <property type="molecule type" value="Genomic_DNA"/>
</dbReference>
<dbReference type="AlphaFoldDB" id="A0A8X8YED0"/>
<dbReference type="SUPFAM" id="SSF55961">
    <property type="entry name" value="Bet v1-like"/>
    <property type="match status" value="1"/>
</dbReference>
<keyword evidence="5" id="KW-1185">Reference proteome</keyword>
<keyword evidence="2" id="KW-0611">Plant defense</keyword>
<name>A0A8X8YED0_SALSN</name>
<dbReference type="PANTHER" id="PTHR31213">
    <property type="entry name" value="OS08G0374000 PROTEIN-RELATED"/>
    <property type="match status" value="1"/>
</dbReference>
<evidence type="ECO:0000313" key="5">
    <source>
        <dbReference type="Proteomes" id="UP000298416"/>
    </source>
</evidence>
<dbReference type="InterPro" id="IPR000916">
    <property type="entry name" value="Bet_v_I/MLP"/>
</dbReference>
<feature type="domain" description="Bet v I/Major latex protein" evidence="3">
    <location>
        <begin position="10"/>
        <end position="156"/>
    </location>
</feature>
<proteinExistence type="inferred from homology"/>
<evidence type="ECO:0000259" key="3">
    <source>
        <dbReference type="Pfam" id="PF00407"/>
    </source>
</evidence>
<dbReference type="GO" id="GO:0004864">
    <property type="term" value="F:protein phosphatase inhibitor activity"/>
    <property type="evidence" value="ECO:0007669"/>
    <property type="project" value="InterPro"/>
</dbReference>
<dbReference type="Proteomes" id="UP000298416">
    <property type="component" value="Unassembled WGS sequence"/>
</dbReference>
<dbReference type="Gene3D" id="3.30.530.20">
    <property type="match status" value="1"/>
</dbReference>
<dbReference type="InterPro" id="IPR023393">
    <property type="entry name" value="START-like_dom_sf"/>
</dbReference>